<evidence type="ECO:0000256" key="4">
    <source>
        <dbReference type="ARBA" id="ARBA00022603"/>
    </source>
</evidence>
<dbReference type="GO" id="GO:0005737">
    <property type="term" value="C:cytoplasm"/>
    <property type="evidence" value="ECO:0007669"/>
    <property type="project" value="UniProtKB-SubCell"/>
</dbReference>
<dbReference type="CDD" id="cd02440">
    <property type="entry name" value="AdoMet_MTases"/>
    <property type="match status" value="1"/>
</dbReference>
<reference evidence="10 11" key="1">
    <citation type="journal article" date="2019" name="Appl. Environ. Microbiol.">
        <title>Environmental Evidence and Genomic Insight of Iron-oxidizing Bacteria Preference Towards More Corrosion Resistant Stainless Steel at Higher Salinities.</title>
        <authorList>
            <person name="Garrison C.E."/>
            <person name="Price K.A."/>
            <person name="Field E.K."/>
        </authorList>
    </citation>
    <scope>NUCLEOTIDE SEQUENCE [LARGE SCALE GENOMIC DNA]</scope>
    <source>
        <strain evidence="10 11">P3</strain>
    </source>
</reference>
<evidence type="ECO:0000256" key="7">
    <source>
        <dbReference type="ARBA" id="ARBA00022884"/>
    </source>
</evidence>
<evidence type="ECO:0000256" key="1">
    <source>
        <dbReference type="ARBA" id="ARBA00004496"/>
    </source>
</evidence>
<keyword evidence="2" id="KW-0963">Cytoplasm</keyword>
<name>A0A5R9GK83_9PROT</name>
<comment type="subcellular location">
    <subcellularLocation>
        <location evidence="1">Cytoplasm</location>
    </subcellularLocation>
</comment>
<dbReference type="InterPro" id="IPR015947">
    <property type="entry name" value="PUA-like_sf"/>
</dbReference>
<gene>
    <name evidence="10" type="ORF">FEF65_08510</name>
</gene>
<dbReference type="GO" id="GO:0032259">
    <property type="term" value="P:methylation"/>
    <property type="evidence" value="ECO:0007669"/>
    <property type="project" value="UniProtKB-KW"/>
</dbReference>
<dbReference type="PROSITE" id="PS50890">
    <property type="entry name" value="PUA"/>
    <property type="match status" value="1"/>
</dbReference>
<organism evidence="10 11">
    <name type="scientific">Mariprofundus erugo</name>
    <dbReference type="NCBI Taxonomy" id="2528639"/>
    <lineage>
        <taxon>Bacteria</taxon>
        <taxon>Pseudomonadati</taxon>
        <taxon>Pseudomonadota</taxon>
        <taxon>Candidatius Mariprofundia</taxon>
        <taxon>Mariprofundales</taxon>
        <taxon>Mariprofundaceae</taxon>
        <taxon>Mariprofundus</taxon>
    </lineage>
</organism>
<accession>A0A5R9GK83</accession>
<dbReference type="PANTHER" id="PTHR42873">
    <property type="entry name" value="RIBOSOMAL RNA LARGE SUBUNIT METHYLTRANSFERASE"/>
    <property type="match status" value="1"/>
</dbReference>
<dbReference type="InterPro" id="IPR019614">
    <property type="entry name" value="SAM-dep_methyl-trfase"/>
</dbReference>
<evidence type="ECO:0000259" key="9">
    <source>
        <dbReference type="SMART" id="SM00359"/>
    </source>
</evidence>
<dbReference type="CDD" id="cd21153">
    <property type="entry name" value="PUA_RlmI"/>
    <property type="match status" value="1"/>
</dbReference>
<dbReference type="PANTHER" id="PTHR42873:SF1">
    <property type="entry name" value="S-ADENOSYLMETHIONINE-DEPENDENT METHYLTRANSFERASE DOMAIN-CONTAINING PROTEIN"/>
    <property type="match status" value="1"/>
</dbReference>
<dbReference type="InterPro" id="IPR002478">
    <property type="entry name" value="PUA"/>
</dbReference>
<dbReference type="InterPro" id="IPR041532">
    <property type="entry name" value="RlmI-like_PUA"/>
</dbReference>
<dbReference type="GO" id="GO:0003723">
    <property type="term" value="F:RNA binding"/>
    <property type="evidence" value="ECO:0007669"/>
    <property type="project" value="UniProtKB-KW"/>
</dbReference>
<dbReference type="SUPFAM" id="SSF53335">
    <property type="entry name" value="S-adenosyl-L-methionine-dependent methyltransferases"/>
    <property type="match status" value="1"/>
</dbReference>
<dbReference type="Gene3D" id="2.30.130.10">
    <property type="entry name" value="PUA domain"/>
    <property type="match status" value="1"/>
</dbReference>
<keyword evidence="3" id="KW-0698">rRNA processing</keyword>
<keyword evidence="4 10" id="KW-0489">Methyltransferase</keyword>
<protein>
    <submittedName>
        <fullName evidence="10">Methyltransferase domain-containing protein</fullName>
    </submittedName>
</protein>
<dbReference type="Proteomes" id="UP000306585">
    <property type="component" value="Unassembled WGS sequence"/>
</dbReference>
<evidence type="ECO:0000313" key="11">
    <source>
        <dbReference type="Proteomes" id="UP000306585"/>
    </source>
</evidence>
<sequence>MPHFDGQEKTVAILILAKDKERSLLRRHPWVFSGAVSRIVGKAPQPGETVEVHAQNGRFLARAAYSPQSQIRARVWSFDEAEEINADFFRDRLKRALRLRDVLDNSEAAALRLVNAESDGLPGVIVDRYAHVLVCQFLSQGAEFWRETIVRELQQIFPDHVIYERSDSEVRSKEGLELRTGLLVGKALPDHVEIVENGLRLLVDVRQGHKTGFYLDQRDSRFALRQYAAGREVLNCFSFSGGFSLSALKAGASRVTNVDMSQPALDLAARNIALNGFDAGRSEHICADVFKLLRQFRDEERRFDLIVLDPPKFADSRGQVDRACRGYKDINLLAFTLLKPGGILFTFSCSGLMETGLFQKVVADAALDAGRDARMLTRLGQAPDHPTGMAFPEGYYLKGLVCMAM</sequence>
<evidence type="ECO:0000256" key="6">
    <source>
        <dbReference type="ARBA" id="ARBA00022691"/>
    </source>
</evidence>
<keyword evidence="5 10" id="KW-0808">Transferase</keyword>
<comment type="similarity">
    <text evidence="8">Belongs to the methyltransferase superfamily. RlmI family.</text>
</comment>
<dbReference type="CDD" id="cd11572">
    <property type="entry name" value="RlmI_M_like"/>
    <property type="match status" value="1"/>
</dbReference>
<evidence type="ECO:0000256" key="8">
    <source>
        <dbReference type="ARBA" id="ARBA00038091"/>
    </source>
</evidence>
<evidence type="ECO:0000256" key="5">
    <source>
        <dbReference type="ARBA" id="ARBA00022679"/>
    </source>
</evidence>
<dbReference type="InterPro" id="IPR036974">
    <property type="entry name" value="PUA_sf"/>
</dbReference>
<proteinExistence type="inferred from homology"/>
<keyword evidence="7" id="KW-0694">RNA-binding</keyword>
<dbReference type="GO" id="GO:0008168">
    <property type="term" value="F:methyltransferase activity"/>
    <property type="evidence" value="ECO:0007669"/>
    <property type="project" value="UniProtKB-KW"/>
</dbReference>
<dbReference type="InterPro" id="IPR029063">
    <property type="entry name" value="SAM-dependent_MTases_sf"/>
</dbReference>
<dbReference type="OrthoDB" id="5296825at2"/>
<dbReference type="Gene3D" id="3.40.50.150">
    <property type="entry name" value="Vaccinia Virus protein VP39"/>
    <property type="match status" value="1"/>
</dbReference>
<dbReference type="SMART" id="SM00359">
    <property type="entry name" value="PUA"/>
    <property type="match status" value="1"/>
</dbReference>
<feature type="domain" description="PUA" evidence="9">
    <location>
        <begin position="12"/>
        <end position="98"/>
    </location>
</feature>
<dbReference type="Pfam" id="PF17785">
    <property type="entry name" value="PUA_3"/>
    <property type="match status" value="1"/>
</dbReference>
<dbReference type="GO" id="GO:0006364">
    <property type="term" value="P:rRNA processing"/>
    <property type="evidence" value="ECO:0007669"/>
    <property type="project" value="UniProtKB-KW"/>
</dbReference>
<comment type="caution">
    <text evidence="10">The sequence shown here is derived from an EMBL/GenBank/DDBJ whole genome shotgun (WGS) entry which is preliminary data.</text>
</comment>
<keyword evidence="11" id="KW-1185">Reference proteome</keyword>
<dbReference type="AlphaFoldDB" id="A0A5R9GK83"/>
<dbReference type="Gene3D" id="3.30.750.80">
    <property type="entry name" value="RNA methyltransferase domain (HRMD) like"/>
    <property type="match status" value="1"/>
</dbReference>
<keyword evidence="6" id="KW-0949">S-adenosyl-L-methionine</keyword>
<dbReference type="SUPFAM" id="SSF88697">
    <property type="entry name" value="PUA domain-like"/>
    <property type="match status" value="1"/>
</dbReference>
<dbReference type="EMBL" id="VBRY01000007">
    <property type="protein sequence ID" value="TLS66991.1"/>
    <property type="molecule type" value="Genomic_DNA"/>
</dbReference>
<evidence type="ECO:0000256" key="2">
    <source>
        <dbReference type="ARBA" id="ARBA00022490"/>
    </source>
</evidence>
<evidence type="ECO:0000256" key="3">
    <source>
        <dbReference type="ARBA" id="ARBA00022552"/>
    </source>
</evidence>
<evidence type="ECO:0000313" key="10">
    <source>
        <dbReference type="EMBL" id="TLS66991.1"/>
    </source>
</evidence>
<dbReference type="Pfam" id="PF10672">
    <property type="entry name" value="Methyltrans_SAM"/>
    <property type="match status" value="1"/>
</dbReference>